<dbReference type="AlphaFoldDB" id="A0A1Y2FR07"/>
<dbReference type="GeneID" id="63785322"/>
<feature type="non-terminal residue" evidence="1">
    <location>
        <position position="243"/>
    </location>
</feature>
<gene>
    <name evidence="1" type="ORF">BCR37DRAFT_377045</name>
</gene>
<comment type="caution">
    <text evidence="1">The sequence shown here is derived from an EMBL/GenBank/DDBJ whole genome shotgun (WGS) entry which is preliminary data.</text>
</comment>
<accession>A0A1Y2FR07</accession>
<protein>
    <submittedName>
        <fullName evidence="1">Uncharacterized protein</fullName>
    </submittedName>
</protein>
<evidence type="ECO:0000313" key="2">
    <source>
        <dbReference type="Proteomes" id="UP000193685"/>
    </source>
</evidence>
<organism evidence="1 2">
    <name type="scientific">Protomyces lactucae-debilis</name>
    <dbReference type="NCBI Taxonomy" id="2754530"/>
    <lineage>
        <taxon>Eukaryota</taxon>
        <taxon>Fungi</taxon>
        <taxon>Dikarya</taxon>
        <taxon>Ascomycota</taxon>
        <taxon>Taphrinomycotina</taxon>
        <taxon>Taphrinomycetes</taxon>
        <taxon>Taphrinales</taxon>
        <taxon>Protomycetaceae</taxon>
        <taxon>Protomyces</taxon>
    </lineage>
</organism>
<sequence>MFTGKAPVQPACAIDIVDSAGATAAGSLPAQHQMPTPSVAWADMSDDDEDFDMPNWLKDSLEAQAAQAQAQAKEIAALEDPASIGVVHVDEPQRQCTVGRLHGSLYWTAISCDNRDSSLHYESMSEVDEAQTENDAWHDDKTMEAIDDETAKLFGLPCYDVQQGIDEDAWQDKSRRPVDAARCSPFTTHGTTASLSYDHTSLFGRSPSGIRARSLERPADCVAGSILSLIDRSIWHSEMYRSV</sequence>
<dbReference type="Proteomes" id="UP000193685">
    <property type="component" value="Unassembled WGS sequence"/>
</dbReference>
<reference evidence="1 2" key="1">
    <citation type="submission" date="2016-07" db="EMBL/GenBank/DDBJ databases">
        <title>Pervasive Adenine N6-methylation of Active Genes in Fungi.</title>
        <authorList>
            <consortium name="DOE Joint Genome Institute"/>
            <person name="Mondo S.J."/>
            <person name="Dannebaum R.O."/>
            <person name="Kuo R.C."/>
            <person name="Labutti K."/>
            <person name="Haridas S."/>
            <person name="Kuo A."/>
            <person name="Salamov A."/>
            <person name="Ahrendt S.R."/>
            <person name="Lipzen A."/>
            <person name="Sullivan W."/>
            <person name="Andreopoulos W.B."/>
            <person name="Clum A."/>
            <person name="Lindquist E."/>
            <person name="Daum C."/>
            <person name="Ramamoorthy G.K."/>
            <person name="Gryganskyi A."/>
            <person name="Culley D."/>
            <person name="Magnuson J.K."/>
            <person name="James T.Y."/>
            <person name="O'Malley M.A."/>
            <person name="Stajich J.E."/>
            <person name="Spatafora J.W."/>
            <person name="Visel A."/>
            <person name="Grigoriev I.V."/>
        </authorList>
    </citation>
    <scope>NUCLEOTIDE SEQUENCE [LARGE SCALE GENOMIC DNA]</scope>
    <source>
        <strain evidence="1 2">12-1054</strain>
    </source>
</reference>
<evidence type="ECO:0000313" key="1">
    <source>
        <dbReference type="EMBL" id="ORY86423.1"/>
    </source>
</evidence>
<dbReference type="EMBL" id="MCFI01000003">
    <property type="protein sequence ID" value="ORY86423.1"/>
    <property type="molecule type" value="Genomic_DNA"/>
</dbReference>
<keyword evidence="2" id="KW-1185">Reference proteome</keyword>
<dbReference type="RefSeq" id="XP_040727605.1">
    <property type="nucleotide sequence ID" value="XM_040868723.1"/>
</dbReference>
<proteinExistence type="predicted"/>
<name>A0A1Y2FR07_PROLT</name>